<proteinExistence type="inferred from homology"/>
<dbReference type="CDD" id="cd14688">
    <property type="entry name" value="bZIP_YAP"/>
    <property type="match status" value="1"/>
</dbReference>
<dbReference type="GeneID" id="81459266"/>
<dbReference type="GO" id="GO:0090575">
    <property type="term" value="C:RNA polymerase II transcription regulator complex"/>
    <property type="evidence" value="ECO:0007669"/>
    <property type="project" value="TreeGrafter"/>
</dbReference>
<feature type="region of interest" description="Disordered" evidence="5">
    <location>
        <begin position="1"/>
        <end position="127"/>
    </location>
</feature>
<reference evidence="7" key="1">
    <citation type="submission" date="2022-12" db="EMBL/GenBank/DDBJ databases">
        <authorList>
            <person name="Petersen C."/>
        </authorList>
    </citation>
    <scope>NUCLEOTIDE SEQUENCE</scope>
    <source>
        <strain evidence="7">IBT 3081</strain>
    </source>
</reference>
<evidence type="ECO:0000256" key="3">
    <source>
        <dbReference type="ARBA" id="ARBA00023242"/>
    </source>
</evidence>
<dbReference type="PANTHER" id="PTHR40621:SF8">
    <property type="entry name" value="AP-1-LIKE TRANSCRIPTION FACTOR YAP3"/>
    <property type="match status" value="1"/>
</dbReference>
<dbReference type="GO" id="GO:0005737">
    <property type="term" value="C:cytoplasm"/>
    <property type="evidence" value="ECO:0007669"/>
    <property type="project" value="UniProtKB-SubCell"/>
</dbReference>
<keyword evidence="8" id="KW-1185">Reference proteome</keyword>
<dbReference type="Gene3D" id="1.10.238.100">
    <property type="entry name" value="YAP1 redox domain. Chain B"/>
    <property type="match status" value="1"/>
</dbReference>
<evidence type="ECO:0000259" key="6">
    <source>
        <dbReference type="PROSITE" id="PS50217"/>
    </source>
</evidence>
<dbReference type="EMBL" id="JAPZBT010000001">
    <property type="protein sequence ID" value="KAJ5384442.1"/>
    <property type="molecule type" value="Genomic_DNA"/>
</dbReference>
<dbReference type="AlphaFoldDB" id="A0A9W9SU21"/>
<evidence type="ECO:0000256" key="5">
    <source>
        <dbReference type="SAM" id="MobiDB-lite"/>
    </source>
</evidence>
<feature type="compositionally biased region" description="Pro residues" evidence="5">
    <location>
        <begin position="44"/>
        <end position="56"/>
    </location>
</feature>
<feature type="compositionally biased region" description="Polar residues" evidence="5">
    <location>
        <begin position="168"/>
        <end position="181"/>
    </location>
</feature>
<dbReference type="RefSeq" id="XP_056584218.1">
    <property type="nucleotide sequence ID" value="XM_056720083.1"/>
</dbReference>
<dbReference type="Proteomes" id="UP001147752">
    <property type="component" value="Unassembled WGS sequence"/>
</dbReference>
<evidence type="ECO:0000313" key="8">
    <source>
        <dbReference type="Proteomes" id="UP001147752"/>
    </source>
</evidence>
<feature type="compositionally biased region" description="Polar residues" evidence="5">
    <location>
        <begin position="64"/>
        <end position="76"/>
    </location>
</feature>
<dbReference type="Gene3D" id="1.20.5.170">
    <property type="match status" value="1"/>
</dbReference>
<reference evidence="7" key="2">
    <citation type="journal article" date="2023" name="IMA Fungus">
        <title>Comparative genomic study of the Penicillium genus elucidates a diverse pangenome and 15 lateral gene transfer events.</title>
        <authorList>
            <person name="Petersen C."/>
            <person name="Sorensen T."/>
            <person name="Nielsen M.R."/>
            <person name="Sondergaard T.E."/>
            <person name="Sorensen J.L."/>
            <person name="Fitzpatrick D.A."/>
            <person name="Frisvad J.C."/>
            <person name="Nielsen K.L."/>
        </authorList>
    </citation>
    <scope>NUCLEOTIDE SEQUENCE</scope>
    <source>
        <strain evidence="7">IBT 3081</strain>
    </source>
</reference>
<accession>A0A9W9SU21</accession>
<keyword evidence="3" id="KW-0539">Nucleus</keyword>
<comment type="similarity">
    <text evidence="4">Belongs to the bZIP family. YAP subfamily.</text>
</comment>
<dbReference type="InterPro" id="IPR050936">
    <property type="entry name" value="AP-1-like"/>
</dbReference>
<feature type="domain" description="BZIP" evidence="6">
    <location>
        <begin position="100"/>
        <end position="163"/>
    </location>
</feature>
<evidence type="ECO:0000313" key="7">
    <source>
        <dbReference type="EMBL" id="KAJ5384442.1"/>
    </source>
</evidence>
<dbReference type="GO" id="GO:0001228">
    <property type="term" value="F:DNA-binding transcription activator activity, RNA polymerase II-specific"/>
    <property type="evidence" value="ECO:0007669"/>
    <property type="project" value="TreeGrafter"/>
</dbReference>
<dbReference type="InterPro" id="IPR046347">
    <property type="entry name" value="bZIP_sf"/>
</dbReference>
<dbReference type="PANTHER" id="PTHR40621">
    <property type="entry name" value="TRANSCRIPTION FACTOR KAPC-RELATED"/>
    <property type="match status" value="1"/>
</dbReference>
<protein>
    <submittedName>
        <fullName evidence="7">BZIP transcription factor bZIP-1</fullName>
    </submittedName>
</protein>
<dbReference type="OrthoDB" id="4940293at2759"/>
<name>A0A9W9SU21_9EURO</name>
<evidence type="ECO:0000256" key="2">
    <source>
        <dbReference type="ARBA" id="ARBA00004496"/>
    </source>
</evidence>
<sequence>MDYPFYDPRSQPSFSLYGLPTPDQPHAQPDTFAPLNFPDYNPSFPDPSFVPPPHSPPESVKHSASSSDANQHTHLTSFDDETQFADPTLGRSSSEEKESAPAQSKRKAQNRAAQRAFRERKEQHVRDLEDKVNTLEQASNTLQVDNERLKRELARYTTENEILRATSQANRGQVANENPEPTVTGPMKYSPTDFYTTFMPNGPGTPRSPHHRLTVCPITGERLLDAGATWDLIQKHELFERGQLDIGDITERLKGMSQCDGQGPAFKEGQVRRAIEESVAVGRDEFI</sequence>
<dbReference type="GO" id="GO:0034599">
    <property type="term" value="P:cellular response to oxidative stress"/>
    <property type="evidence" value="ECO:0007669"/>
    <property type="project" value="UniProtKB-ARBA"/>
</dbReference>
<dbReference type="SMART" id="SM00338">
    <property type="entry name" value="BRLZ"/>
    <property type="match status" value="1"/>
</dbReference>
<dbReference type="PROSITE" id="PS50217">
    <property type="entry name" value="BZIP"/>
    <property type="match status" value="1"/>
</dbReference>
<feature type="compositionally biased region" description="Basic and acidic residues" evidence="5">
    <location>
        <begin position="116"/>
        <end position="127"/>
    </location>
</feature>
<dbReference type="Pfam" id="PF00170">
    <property type="entry name" value="bZIP_1"/>
    <property type="match status" value="1"/>
</dbReference>
<dbReference type="SUPFAM" id="SSF57959">
    <property type="entry name" value="Leucine zipper domain"/>
    <property type="match status" value="1"/>
</dbReference>
<evidence type="ECO:0000256" key="4">
    <source>
        <dbReference type="ARBA" id="ARBA00038132"/>
    </source>
</evidence>
<feature type="region of interest" description="Disordered" evidence="5">
    <location>
        <begin position="168"/>
        <end position="187"/>
    </location>
</feature>
<organism evidence="7 8">
    <name type="scientific">Penicillium concentricum</name>
    <dbReference type="NCBI Taxonomy" id="293559"/>
    <lineage>
        <taxon>Eukaryota</taxon>
        <taxon>Fungi</taxon>
        <taxon>Dikarya</taxon>
        <taxon>Ascomycota</taxon>
        <taxon>Pezizomycotina</taxon>
        <taxon>Eurotiomycetes</taxon>
        <taxon>Eurotiomycetidae</taxon>
        <taxon>Eurotiales</taxon>
        <taxon>Aspergillaceae</taxon>
        <taxon>Penicillium</taxon>
    </lineage>
</organism>
<comment type="caution">
    <text evidence="7">The sequence shown here is derived from an EMBL/GenBank/DDBJ whole genome shotgun (WGS) entry which is preliminary data.</text>
</comment>
<evidence type="ECO:0000256" key="1">
    <source>
        <dbReference type="ARBA" id="ARBA00004123"/>
    </source>
</evidence>
<comment type="subcellular location">
    <subcellularLocation>
        <location evidence="2">Cytoplasm</location>
    </subcellularLocation>
    <subcellularLocation>
        <location evidence="1">Nucleus</location>
    </subcellularLocation>
</comment>
<dbReference type="PROSITE" id="PS00036">
    <property type="entry name" value="BZIP_BASIC"/>
    <property type="match status" value="1"/>
</dbReference>
<dbReference type="FunFam" id="1.20.5.170:FF:000067">
    <property type="entry name" value="BZIP transcription factor"/>
    <property type="match status" value="1"/>
</dbReference>
<dbReference type="GO" id="GO:0000976">
    <property type="term" value="F:transcription cis-regulatory region binding"/>
    <property type="evidence" value="ECO:0007669"/>
    <property type="project" value="InterPro"/>
</dbReference>
<gene>
    <name evidence="7" type="ORF">N7517_002353</name>
</gene>
<dbReference type="InterPro" id="IPR004827">
    <property type="entry name" value="bZIP"/>
</dbReference>